<dbReference type="PANTHER" id="PTHR47245">
    <property type="entry name" value="PEPTIDYLPROLYL ISOMERASE"/>
    <property type="match status" value="1"/>
</dbReference>
<dbReference type="InterPro" id="IPR027304">
    <property type="entry name" value="Trigger_fact/SurA_dom_sf"/>
</dbReference>
<evidence type="ECO:0000313" key="3">
    <source>
        <dbReference type="Proteomes" id="UP000231669"/>
    </source>
</evidence>
<dbReference type="Gene3D" id="1.10.4030.10">
    <property type="entry name" value="Porin chaperone SurA, peptide-binding domain"/>
    <property type="match status" value="1"/>
</dbReference>
<name>A0A2M6YEU3_9BACT</name>
<keyword evidence="1" id="KW-0472">Membrane</keyword>
<evidence type="ECO:0000313" key="2">
    <source>
        <dbReference type="EMBL" id="PIU28688.1"/>
    </source>
</evidence>
<feature type="transmembrane region" description="Helical" evidence="1">
    <location>
        <begin position="21"/>
        <end position="47"/>
    </location>
</feature>
<keyword evidence="1" id="KW-1133">Transmembrane helix</keyword>
<dbReference type="Pfam" id="PF13624">
    <property type="entry name" value="SurA_N_3"/>
    <property type="match status" value="1"/>
</dbReference>
<dbReference type="SUPFAM" id="SSF109998">
    <property type="entry name" value="Triger factor/SurA peptide-binding domain-like"/>
    <property type="match status" value="1"/>
</dbReference>
<dbReference type="EMBL" id="PEXE01000016">
    <property type="protein sequence ID" value="PIU28688.1"/>
    <property type="molecule type" value="Genomic_DNA"/>
</dbReference>
<protein>
    <recommendedName>
        <fullName evidence="4">PpiC domain-containing protein</fullName>
    </recommendedName>
</protein>
<evidence type="ECO:0008006" key="4">
    <source>
        <dbReference type="Google" id="ProtNLM"/>
    </source>
</evidence>
<evidence type="ECO:0000256" key="1">
    <source>
        <dbReference type="SAM" id="Phobius"/>
    </source>
</evidence>
<dbReference type="PANTHER" id="PTHR47245:SF2">
    <property type="entry name" value="PEPTIDYL-PROLYL CIS-TRANS ISOMERASE HP_0175-RELATED"/>
    <property type="match status" value="1"/>
</dbReference>
<gene>
    <name evidence="2" type="ORF">COT08_00700</name>
</gene>
<sequence length="208" mass="23899">MRKIKLPKLPQNIKRIFTRKRVFLSLVIILVTALLYVGRSLFFAAFVNKTPIFRVSLLRELEKQGGSQVLENLIDKVLVEQEAKKAKIVVTDEELDTQIKNIEDVIKAQGLILEDALKFRGMTKNDLIAQIKMQESIKKLLGPQITVTDEEIKDYFSKNKATFPVGSTLEKVKDQIQSTLLQQKLSEKYSSWIADIRAKAKILYFLKF</sequence>
<dbReference type="Proteomes" id="UP000231669">
    <property type="component" value="Unassembled WGS sequence"/>
</dbReference>
<reference evidence="3" key="1">
    <citation type="submission" date="2017-09" db="EMBL/GenBank/DDBJ databases">
        <title>Depth-based differentiation of microbial function through sediment-hosted aquifers and enrichment of novel symbionts in the deep terrestrial subsurface.</title>
        <authorList>
            <person name="Probst A.J."/>
            <person name="Ladd B."/>
            <person name="Jarett J.K."/>
            <person name="Geller-Mcgrath D.E."/>
            <person name="Sieber C.M.K."/>
            <person name="Emerson J.B."/>
            <person name="Anantharaman K."/>
            <person name="Thomas B.C."/>
            <person name="Malmstrom R."/>
            <person name="Stieglmeier M."/>
            <person name="Klingl A."/>
            <person name="Woyke T."/>
            <person name="Ryan C.M."/>
            <person name="Banfield J.F."/>
        </authorList>
    </citation>
    <scope>NUCLEOTIDE SEQUENCE [LARGE SCALE GENOMIC DNA]</scope>
</reference>
<comment type="caution">
    <text evidence="2">The sequence shown here is derived from an EMBL/GenBank/DDBJ whole genome shotgun (WGS) entry which is preliminary data.</text>
</comment>
<proteinExistence type="predicted"/>
<organism evidence="2 3">
    <name type="scientific">Candidatus Woesebacteria bacterium CG07_land_8_20_14_0_80_44_9</name>
    <dbReference type="NCBI Taxonomy" id="1975058"/>
    <lineage>
        <taxon>Bacteria</taxon>
        <taxon>Candidatus Woeseibacteriota</taxon>
    </lineage>
</organism>
<accession>A0A2M6YEU3</accession>
<dbReference type="InterPro" id="IPR050245">
    <property type="entry name" value="PrsA_foldase"/>
</dbReference>
<keyword evidence="1" id="KW-0812">Transmembrane</keyword>
<dbReference type="AlphaFoldDB" id="A0A2M6YEU3"/>